<gene>
    <name evidence="1" type="ORF">CfE428DRAFT_0975</name>
</gene>
<dbReference type="EMBL" id="ABVL01000002">
    <property type="protein sequence ID" value="EDY21730.1"/>
    <property type="molecule type" value="Genomic_DNA"/>
</dbReference>
<comment type="caution">
    <text evidence="1">The sequence shown here is derived from an EMBL/GenBank/DDBJ whole genome shotgun (WGS) entry which is preliminary data.</text>
</comment>
<evidence type="ECO:0000313" key="2">
    <source>
        <dbReference type="Proteomes" id="UP000005824"/>
    </source>
</evidence>
<evidence type="ECO:0000313" key="1">
    <source>
        <dbReference type="EMBL" id="EDY21730.1"/>
    </source>
</evidence>
<organism evidence="1 2">
    <name type="scientific">Chthoniobacter flavus Ellin428</name>
    <dbReference type="NCBI Taxonomy" id="497964"/>
    <lineage>
        <taxon>Bacteria</taxon>
        <taxon>Pseudomonadati</taxon>
        <taxon>Verrucomicrobiota</taxon>
        <taxon>Spartobacteria</taxon>
        <taxon>Chthoniobacterales</taxon>
        <taxon>Chthoniobacteraceae</taxon>
        <taxon>Chthoniobacter</taxon>
    </lineage>
</organism>
<protein>
    <submittedName>
        <fullName evidence="1">Uncharacterized protein</fullName>
    </submittedName>
</protein>
<dbReference type="InParanoid" id="B4CWD8"/>
<reference evidence="1 2" key="1">
    <citation type="journal article" date="2011" name="J. Bacteriol.">
        <title>Genome sequence of Chthoniobacter flavus Ellin428, an aerobic heterotrophic soil bacterium.</title>
        <authorList>
            <person name="Kant R."/>
            <person name="van Passel M.W."/>
            <person name="Palva A."/>
            <person name="Lucas S."/>
            <person name="Lapidus A."/>
            <person name="Glavina Del Rio T."/>
            <person name="Dalin E."/>
            <person name="Tice H."/>
            <person name="Bruce D."/>
            <person name="Goodwin L."/>
            <person name="Pitluck S."/>
            <person name="Larimer F.W."/>
            <person name="Land M.L."/>
            <person name="Hauser L."/>
            <person name="Sangwan P."/>
            <person name="de Vos W.M."/>
            <person name="Janssen P.H."/>
            <person name="Smidt H."/>
        </authorList>
    </citation>
    <scope>NUCLEOTIDE SEQUENCE [LARGE SCALE GENOMIC DNA]</scope>
    <source>
        <strain evidence="1 2">Ellin428</strain>
    </source>
</reference>
<keyword evidence="2" id="KW-1185">Reference proteome</keyword>
<accession>B4CWD8</accession>
<proteinExistence type="predicted"/>
<sequence>MESAMPRRLDRARNLILEWLRAPPRDPAFLAGQTDLEHRHEEIAQRFLTQARESGFESEIVKAGSGGATAYEVHWTHHGSSFVGFRQPPPEPSAEDALLAGCAALLENDWCRQRLPK</sequence>
<name>B4CWD8_9BACT</name>
<dbReference type="AlphaFoldDB" id="B4CWD8"/>
<dbReference type="Proteomes" id="UP000005824">
    <property type="component" value="Unassembled WGS sequence"/>
</dbReference>